<dbReference type="EMBL" id="JAPVEA010000006">
    <property type="protein sequence ID" value="KAJ5449924.1"/>
    <property type="molecule type" value="Genomic_DNA"/>
</dbReference>
<organism evidence="8 9">
    <name type="scientific">Penicillium daleae</name>
    <dbReference type="NCBI Taxonomy" id="63821"/>
    <lineage>
        <taxon>Eukaryota</taxon>
        <taxon>Fungi</taxon>
        <taxon>Dikarya</taxon>
        <taxon>Ascomycota</taxon>
        <taxon>Pezizomycotina</taxon>
        <taxon>Eurotiomycetes</taxon>
        <taxon>Eurotiomycetidae</taxon>
        <taxon>Eurotiales</taxon>
        <taxon>Aspergillaceae</taxon>
        <taxon>Penicillium</taxon>
    </lineage>
</organism>
<dbReference type="GO" id="GO:0000981">
    <property type="term" value="F:DNA-binding transcription factor activity, RNA polymerase II-specific"/>
    <property type="evidence" value="ECO:0007669"/>
    <property type="project" value="InterPro"/>
</dbReference>
<feature type="compositionally biased region" description="Low complexity" evidence="6">
    <location>
        <begin position="65"/>
        <end position="76"/>
    </location>
</feature>
<dbReference type="GO" id="GO:0005634">
    <property type="term" value="C:nucleus"/>
    <property type="evidence" value="ECO:0007669"/>
    <property type="project" value="UniProtKB-SubCell"/>
</dbReference>
<comment type="caution">
    <text evidence="8">The sequence shown here is derived from an EMBL/GenBank/DDBJ whole genome shotgun (WGS) entry which is preliminary data.</text>
</comment>
<dbReference type="Proteomes" id="UP001213681">
    <property type="component" value="Unassembled WGS sequence"/>
</dbReference>
<feature type="non-terminal residue" evidence="8">
    <location>
        <position position="498"/>
    </location>
</feature>
<evidence type="ECO:0000256" key="3">
    <source>
        <dbReference type="ARBA" id="ARBA00023125"/>
    </source>
</evidence>
<dbReference type="GO" id="GO:0000976">
    <property type="term" value="F:transcription cis-regulatory region binding"/>
    <property type="evidence" value="ECO:0007669"/>
    <property type="project" value="TreeGrafter"/>
</dbReference>
<accession>A0AAD6C575</accession>
<comment type="subcellular location">
    <subcellularLocation>
        <location evidence="1">Nucleus</location>
    </subcellularLocation>
</comment>
<evidence type="ECO:0000259" key="7">
    <source>
        <dbReference type="PROSITE" id="PS50048"/>
    </source>
</evidence>
<dbReference type="InterPro" id="IPR001138">
    <property type="entry name" value="Zn2Cys6_DnaBD"/>
</dbReference>
<reference evidence="8" key="2">
    <citation type="journal article" date="2023" name="IMA Fungus">
        <title>Comparative genomic study of the Penicillium genus elucidates a diverse pangenome and 15 lateral gene transfer events.</title>
        <authorList>
            <person name="Petersen C."/>
            <person name="Sorensen T."/>
            <person name="Nielsen M.R."/>
            <person name="Sondergaard T.E."/>
            <person name="Sorensen J.L."/>
            <person name="Fitzpatrick D.A."/>
            <person name="Frisvad J.C."/>
            <person name="Nielsen K.L."/>
        </authorList>
    </citation>
    <scope>NUCLEOTIDE SEQUENCE</scope>
    <source>
        <strain evidence="8">IBT 16125</strain>
    </source>
</reference>
<dbReference type="InterPro" id="IPR021858">
    <property type="entry name" value="Fun_TF"/>
</dbReference>
<evidence type="ECO:0000256" key="5">
    <source>
        <dbReference type="ARBA" id="ARBA00023242"/>
    </source>
</evidence>
<dbReference type="GO" id="GO:0008270">
    <property type="term" value="F:zinc ion binding"/>
    <property type="evidence" value="ECO:0007669"/>
    <property type="project" value="InterPro"/>
</dbReference>
<keyword evidence="4" id="KW-0804">Transcription</keyword>
<dbReference type="GeneID" id="81599998"/>
<reference evidence="8" key="1">
    <citation type="submission" date="2022-12" db="EMBL/GenBank/DDBJ databases">
        <authorList>
            <person name="Petersen C."/>
        </authorList>
    </citation>
    <scope>NUCLEOTIDE SEQUENCE</scope>
    <source>
        <strain evidence="8">IBT 16125</strain>
    </source>
</reference>
<evidence type="ECO:0000313" key="8">
    <source>
        <dbReference type="EMBL" id="KAJ5449924.1"/>
    </source>
</evidence>
<feature type="region of interest" description="Disordered" evidence="6">
    <location>
        <begin position="62"/>
        <end position="102"/>
    </location>
</feature>
<evidence type="ECO:0000256" key="6">
    <source>
        <dbReference type="SAM" id="MobiDB-lite"/>
    </source>
</evidence>
<dbReference type="InterPro" id="IPR036864">
    <property type="entry name" value="Zn2-C6_fun-type_DNA-bd_sf"/>
</dbReference>
<evidence type="ECO:0000256" key="4">
    <source>
        <dbReference type="ARBA" id="ARBA00023163"/>
    </source>
</evidence>
<protein>
    <submittedName>
        <fullName evidence="8">Fungal-specific transcription factor domain-containing protein</fullName>
    </submittedName>
</protein>
<name>A0AAD6C575_9EURO</name>
<keyword evidence="9" id="KW-1185">Reference proteome</keyword>
<sequence>PLLEAACLTCRQKSRRCDRGRPACKRCISKGLQCGGYPDKFRFCGIASRGKWKDRDAPIDTEIVSTSSSPSSSNFSKQTATKRTEISSSGSPYQSLVSQKSTPKDQSEISTVLGLDETELLLKHYDHMVCPHQIAHENNSDNPYRCYVLPLAYEQIGLLYAVLGLSACHLGHLKSDKDLYETTAVDYRVKAITALGAAIRKVCSGSFTDDERDGVFATIQILLLHDIRESGVSTHGAHISGALSICSQLKLDQHLTVKDERTVFFLGNLIWLDIIRAFAVPERLCFTQELRQKLLSLCDLRFEAVNGCPRELVLIIGEIFEHGKAHSSGHLSTEGYDTQVQALIQKMYRWDSSRCFFPSEDPLWRCVAEAFRHTCILRAWRLLDPTEPASTTRIQTSVMAILDSLAHVPGTNPIIELNVMPLFMAGADSLSPHSRHYVLLRLAEIQARSEMGIAAPYSLLEKVWLARARQPEHDQSNIPWMDFTHNTESMHQDDYLII</sequence>
<keyword evidence="3" id="KW-0238">DNA-binding</keyword>
<gene>
    <name evidence="8" type="ORF">N7458_006373</name>
</gene>
<proteinExistence type="predicted"/>
<dbReference type="SUPFAM" id="SSF57701">
    <property type="entry name" value="Zn2/Cys6 DNA-binding domain"/>
    <property type="match status" value="1"/>
</dbReference>
<dbReference type="CDD" id="cd00067">
    <property type="entry name" value="GAL4"/>
    <property type="match status" value="1"/>
</dbReference>
<dbReference type="Pfam" id="PF11951">
    <property type="entry name" value="Fungal_trans_2"/>
    <property type="match status" value="1"/>
</dbReference>
<keyword evidence="5" id="KW-0539">Nucleus</keyword>
<feature type="compositionally biased region" description="Polar residues" evidence="6">
    <location>
        <begin position="77"/>
        <end position="101"/>
    </location>
</feature>
<dbReference type="Gene3D" id="4.10.240.10">
    <property type="entry name" value="Zn(2)-C6 fungal-type DNA-binding domain"/>
    <property type="match status" value="1"/>
</dbReference>
<dbReference type="PROSITE" id="PS50048">
    <property type="entry name" value="ZN2_CY6_FUNGAL_2"/>
    <property type="match status" value="1"/>
</dbReference>
<dbReference type="Pfam" id="PF00172">
    <property type="entry name" value="Zn_clus"/>
    <property type="match status" value="1"/>
</dbReference>
<dbReference type="PANTHER" id="PTHR37534">
    <property type="entry name" value="TRANSCRIPTIONAL ACTIVATOR PROTEIN UGA3"/>
    <property type="match status" value="1"/>
</dbReference>
<feature type="domain" description="Zn(2)-C6 fungal-type" evidence="7">
    <location>
        <begin position="6"/>
        <end position="34"/>
    </location>
</feature>
<dbReference type="AlphaFoldDB" id="A0AAD6C575"/>
<dbReference type="PANTHER" id="PTHR37534:SF49">
    <property type="entry name" value="LYSINE BIOSYNTHESIS REGULATORY PROTEIN LYS14"/>
    <property type="match status" value="1"/>
</dbReference>
<evidence type="ECO:0000313" key="9">
    <source>
        <dbReference type="Proteomes" id="UP001213681"/>
    </source>
</evidence>
<evidence type="ECO:0000256" key="1">
    <source>
        <dbReference type="ARBA" id="ARBA00004123"/>
    </source>
</evidence>
<dbReference type="RefSeq" id="XP_056765459.1">
    <property type="nucleotide sequence ID" value="XM_056909755.1"/>
</dbReference>
<dbReference type="GO" id="GO:0045944">
    <property type="term" value="P:positive regulation of transcription by RNA polymerase II"/>
    <property type="evidence" value="ECO:0007669"/>
    <property type="project" value="TreeGrafter"/>
</dbReference>
<dbReference type="SMART" id="SM00066">
    <property type="entry name" value="GAL4"/>
    <property type="match status" value="1"/>
</dbReference>
<evidence type="ECO:0000256" key="2">
    <source>
        <dbReference type="ARBA" id="ARBA00023015"/>
    </source>
</evidence>
<keyword evidence="2" id="KW-0805">Transcription regulation</keyword>